<comment type="caution">
    <text evidence="7">The sequence shown here is derived from an EMBL/GenBank/DDBJ whole genome shotgun (WGS) entry which is preliminary data.</text>
</comment>
<evidence type="ECO:0000256" key="2">
    <source>
        <dbReference type="ARBA" id="ARBA00022771"/>
    </source>
</evidence>
<organism evidence="7 8">
    <name type="scientific">Didymella heteroderae</name>
    <dbReference type="NCBI Taxonomy" id="1769908"/>
    <lineage>
        <taxon>Eukaryota</taxon>
        <taxon>Fungi</taxon>
        <taxon>Dikarya</taxon>
        <taxon>Ascomycota</taxon>
        <taxon>Pezizomycotina</taxon>
        <taxon>Dothideomycetes</taxon>
        <taxon>Pleosporomycetidae</taxon>
        <taxon>Pleosporales</taxon>
        <taxon>Pleosporineae</taxon>
        <taxon>Didymellaceae</taxon>
        <taxon>Didymella</taxon>
    </lineage>
</organism>
<dbReference type="Pfam" id="PF01428">
    <property type="entry name" value="zf-AN1"/>
    <property type="match status" value="2"/>
</dbReference>
<evidence type="ECO:0000313" key="7">
    <source>
        <dbReference type="EMBL" id="KAF3043793.1"/>
    </source>
</evidence>
<accession>A0A9P5C2Y8</accession>
<evidence type="ECO:0000313" key="8">
    <source>
        <dbReference type="Proteomes" id="UP000758155"/>
    </source>
</evidence>
<dbReference type="InterPro" id="IPR035896">
    <property type="entry name" value="AN1-like_Znf"/>
</dbReference>
<dbReference type="AlphaFoldDB" id="A0A9P5C2Y8"/>
<proteinExistence type="predicted"/>
<keyword evidence="8" id="KW-1185">Reference proteome</keyword>
<evidence type="ECO:0000256" key="3">
    <source>
        <dbReference type="ARBA" id="ARBA00022833"/>
    </source>
</evidence>
<evidence type="ECO:0000256" key="1">
    <source>
        <dbReference type="ARBA" id="ARBA00022723"/>
    </source>
</evidence>
<dbReference type="EMBL" id="SWKV01000011">
    <property type="protein sequence ID" value="KAF3043793.1"/>
    <property type="molecule type" value="Genomic_DNA"/>
</dbReference>
<evidence type="ECO:0000256" key="4">
    <source>
        <dbReference type="PROSITE-ProRule" id="PRU00449"/>
    </source>
</evidence>
<feature type="compositionally biased region" description="Polar residues" evidence="5">
    <location>
        <begin position="78"/>
        <end position="92"/>
    </location>
</feature>
<dbReference type="Pfam" id="PF25327">
    <property type="entry name" value="UBL_ZFAND1"/>
    <property type="match status" value="1"/>
</dbReference>
<feature type="region of interest" description="Disordered" evidence="5">
    <location>
        <begin position="70"/>
        <end position="93"/>
    </location>
</feature>
<feature type="region of interest" description="Disordered" evidence="5">
    <location>
        <begin position="172"/>
        <end position="193"/>
    </location>
</feature>
<keyword evidence="3" id="KW-0862">Zinc</keyword>
<keyword evidence="2 4" id="KW-0863">Zinc-finger</keyword>
<feature type="compositionally biased region" description="Low complexity" evidence="5">
    <location>
        <begin position="184"/>
        <end position="193"/>
    </location>
</feature>
<reference evidence="7" key="1">
    <citation type="submission" date="2019-04" db="EMBL/GenBank/DDBJ databases">
        <title>Sequencing of skin fungus with MAO and IRED activity.</title>
        <authorList>
            <person name="Marsaioli A.J."/>
            <person name="Bonatto J.M.C."/>
            <person name="Reis Junior O."/>
        </authorList>
    </citation>
    <scope>NUCLEOTIDE SEQUENCE</scope>
    <source>
        <strain evidence="7">28M1</strain>
    </source>
</reference>
<keyword evidence="1" id="KW-0479">Metal-binding</keyword>
<dbReference type="PROSITE" id="PS51039">
    <property type="entry name" value="ZF_AN1"/>
    <property type="match status" value="1"/>
</dbReference>
<feature type="domain" description="AN1-type" evidence="6">
    <location>
        <begin position="97"/>
        <end position="149"/>
    </location>
</feature>
<dbReference type="InterPro" id="IPR057358">
    <property type="entry name" value="UBL_ZFAND1-like"/>
</dbReference>
<name>A0A9P5C2Y8_9PLEO</name>
<dbReference type="InterPro" id="IPR000058">
    <property type="entry name" value="Znf_AN1"/>
</dbReference>
<dbReference type="Gene3D" id="4.10.1110.10">
    <property type="entry name" value="AN1-like Zinc finger"/>
    <property type="match status" value="2"/>
</dbReference>
<dbReference type="PANTHER" id="PTHR14677">
    <property type="entry name" value="ARSENITE INDUCUBLE RNA ASSOCIATED PROTEIN AIP-1-RELATED"/>
    <property type="match status" value="1"/>
</dbReference>
<dbReference type="SUPFAM" id="SSF118310">
    <property type="entry name" value="AN1-like Zinc finger"/>
    <property type="match status" value="2"/>
</dbReference>
<dbReference type="Proteomes" id="UP000758155">
    <property type="component" value="Unassembled WGS sequence"/>
</dbReference>
<dbReference type="GO" id="GO:0008270">
    <property type="term" value="F:zinc ion binding"/>
    <property type="evidence" value="ECO:0007669"/>
    <property type="project" value="UniProtKB-KW"/>
</dbReference>
<dbReference type="GO" id="GO:0005737">
    <property type="term" value="C:cytoplasm"/>
    <property type="evidence" value="ECO:0007669"/>
    <property type="project" value="TreeGrafter"/>
</dbReference>
<protein>
    <recommendedName>
        <fullName evidence="6">AN1-type domain-containing protein</fullName>
    </recommendedName>
</protein>
<sequence length="324" mass="35877">MPRFPRSGFQEKIMSASAAAMDPGSASPTQAKPSPNFLPFPCASCKKHYCLDHRSEYAHKCPEEGKAAREAQKKRLAEQQNSSTPGSGSWTGKPNVLYHEGQCSKPTCKTLVDTTREQGVTCDRCRRRYCLSHRHEEQHDCKSLKPLGVQPPTVQQRTQSALSKLKIWAENKRKEDDKRRAGSKKSSFLGLGKSSNSSVAVSAQVELNALKRAAKGDAKVPQEKRIYLHVEASSDTTKAKFPTGKFFYSKDISVGRVLDMAAKALMVENVNNRSEKEEDKLRVFHVEGGRLLKFSEKIGDATQNGNMIVLLRGVGDGEPDLIDL</sequence>
<evidence type="ECO:0000256" key="5">
    <source>
        <dbReference type="SAM" id="MobiDB-lite"/>
    </source>
</evidence>
<dbReference type="SMART" id="SM00154">
    <property type="entry name" value="ZnF_AN1"/>
    <property type="match status" value="2"/>
</dbReference>
<evidence type="ECO:0000259" key="6">
    <source>
        <dbReference type="PROSITE" id="PS51039"/>
    </source>
</evidence>
<dbReference type="OrthoDB" id="431929at2759"/>
<gene>
    <name evidence="7" type="ORF">E8E12_010332</name>
</gene>
<dbReference type="PANTHER" id="PTHR14677:SF40">
    <property type="entry name" value="CDC48-ASSOCIATED UBIQUITIN-LIKE_ZINC FINGER PROTEIN 1"/>
    <property type="match status" value="1"/>
</dbReference>